<dbReference type="GO" id="GO:0003700">
    <property type="term" value="F:DNA-binding transcription factor activity"/>
    <property type="evidence" value="ECO:0007669"/>
    <property type="project" value="InterPro"/>
</dbReference>
<dbReference type="PANTHER" id="PTHR11019:SF199">
    <property type="entry name" value="HTH-TYPE TRANSCRIPTIONAL REGULATOR NIMR"/>
    <property type="match status" value="1"/>
</dbReference>
<feature type="region of interest" description="Disordered" evidence="4">
    <location>
        <begin position="64"/>
        <end position="104"/>
    </location>
</feature>
<dbReference type="Gene3D" id="1.10.10.60">
    <property type="entry name" value="Homeodomain-like"/>
    <property type="match status" value="1"/>
</dbReference>
<dbReference type="PROSITE" id="PS00041">
    <property type="entry name" value="HTH_ARAC_FAMILY_1"/>
    <property type="match status" value="1"/>
</dbReference>
<reference evidence="6 7" key="1">
    <citation type="submission" date="2018-09" db="EMBL/GenBank/DDBJ databases">
        <authorList>
            <person name="Grouzdev D.S."/>
            <person name="Krutkina M.S."/>
        </authorList>
    </citation>
    <scope>NUCLEOTIDE SEQUENCE [LARGE SCALE GENOMIC DNA]</scope>
    <source>
        <strain evidence="6 7">RmlP001</strain>
    </source>
</reference>
<feature type="compositionally biased region" description="Low complexity" evidence="4">
    <location>
        <begin position="92"/>
        <end position="104"/>
    </location>
</feature>
<dbReference type="AlphaFoldDB" id="A0A4Q2RFR3"/>
<dbReference type="EMBL" id="QYBC01000003">
    <property type="protein sequence ID" value="RYB06622.1"/>
    <property type="molecule type" value="Genomic_DNA"/>
</dbReference>
<evidence type="ECO:0000256" key="1">
    <source>
        <dbReference type="ARBA" id="ARBA00023015"/>
    </source>
</evidence>
<dbReference type="Pfam" id="PF12833">
    <property type="entry name" value="HTH_18"/>
    <property type="match status" value="1"/>
</dbReference>
<name>A0A4Q2RFR3_9HYPH</name>
<proteinExistence type="predicted"/>
<dbReference type="Proteomes" id="UP000289411">
    <property type="component" value="Unassembled WGS sequence"/>
</dbReference>
<dbReference type="PANTHER" id="PTHR11019">
    <property type="entry name" value="HTH-TYPE TRANSCRIPTIONAL REGULATOR NIMR"/>
    <property type="match status" value="1"/>
</dbReference>
<sequence length="486" mass="53282">MAATKDLASETASARAAWPISRLAPVVRSVIEMRAIMSVLPCLSAGPAVERRPGSCSWTADAARLAPRGPQATAPPRGARVADRDRQRHARMPAATAVPRRPAVPRSPRCRWWALRRSGLGPSLPGRRRAARPPRPCRRDPVAATEPEASRQPGDRQERVSCPSDTSRCERSDHWRFLVGVPCDPARLVLSPKLSQKRNCGKEYLLSVSTRDRLERVTKPFQPDASADRLLSAAEAAAPFAETVTADVDEASLGDRMHKLILVESGQLDVEGASGGWLIVAGHLIFVPADRAFRLRSAPKTRLLVAHLEPSDATWDHHGCWTTAATPLAREMLLQATLWAPPDVASGGTARLFFRTLSGLCGQWFANTRMLWLPAVRSEPMRRAVLYLRDHLDDAPLDDVASAAGLSARTLQRHCQAELGILWRDLVREARMMRALELLAARSTPVGDVARQVGFSTSAAFTTAFSKRFAMTPTDYATRRCSATWS</sequence>
<keyword evidence="3" id="KW-0804">Transcription</keyword>
<dbReference type="PRINTS" id="PR00032">
    <property type="entry name" value="HTHARAC"/>
</dbReference>
<dbReference type="InterPro" id="IPR018060">
    <property type="entry name" value="HTH_AraC"/>
</dbReference>
<evidence type="ECO:0000256" key="3">
    <source>
        <dbReference type="ARBA" id="ARBA00023163"/>
    </source>
</evidence>
<keyword evidence="1" id="KW-0805">Transcription regulation</keyword>
<dbReference type="InterPro" id="IPR009057">
    <property type="entry name" value="Homeodomain-like_sf"/>
</dbReference>
<protein>
    <submittedName>
        <fullName evidence="6">AraC family transcriptional regulator</fullName>
    </submittedName>
</protein>
<evidence type="ECO:0000313" key="6">
    <source>
        <dbReference type="EMBL" id="RYB06622.1"/>
    </source>
</evidence>
<dbReference type="InterPro" id="IPR018062">
    <property type="entry name" value="HTH_AraC-typ_CS"/>
</dbReference>
<dbReference type="PROSITE" id="PS01124">
    <property type="entry name" value="HTH_ARAC_FAMILY_2"/>
    <property type="match status" value="1"/>
</dbReference>
<keyword evidence="2" id="KW-0238">DNA-binding</keyword>
<comment type="caution">
    <text evidence="6">The sequence shown here is derived from an EMBL/GenBank/DDBJ whole genome shotgun (WGS) entry which is preliminary data.</text>
</comment>
<organism evidence="6 7">
    <name type="scientific">Lichenibacterium ramalinae</name>
    <dbReference type="NCBI Taxonomy" id="2316527"/>
    <lineage>
        <taxon>Bacteria</taxon>
        <taxon>Pseudomonadati</taxon>
        <taxon>Pseudomonadota</taxon>
        <taxon>Alphaproteobacteria</taxon>
        <taxon>Hyphomicrobiales</taxon>
        <taxon>Lichenihabitantaceae</taxon>
        <taxon>Lichenibacterium</taxon>
    </lineage>
</organism>
<feature type="domain" description="HTH araC/xylS-type" evidence="5">
    <location>
        <begin position="382"/>
        <end position="479"/>
    </location>
</feature>
<feature type="compositionally biased region" description="Basic residues" evidence="4">
    <location>
        <begin position="126"/>
        <end position="136"/>
    </location>
</feature>
<evidence type="ECO:0000256" key="2">
    <source>
        <dbReference type="ARBA" id="ARBA00023125"/>
    </source>
</evidence>
<evidence type="ECO:0000313" key="7">
    <source>
        <dbReference type="Proteomes" id="UP000289411"/>
    </source>
</evidence>
<dbReference type="SMART" id="SM00342">
    <property type="entry name" value="HTH_ARAC"/>
    <property type="match status" value="1"/>
</dbReference>
<dbReference type="InterPro" id="IPR020449">
    <property type="entry name" value="Tscrpt_reg_AraC-type_HTH"/>
</dbReference>
<feature type="region of interest" description="Disordered" evidence="4">
    <location>
        <begin position="123"/>
        <end position="168"/>
    </location>
</feature>
<gene>
    <name evidence="6" type="ORF">D3272_04615</name>
</gene>
<accession>A0A4Q2RFR3</accession>
<dbReference type="GO" id="GO:0043565">
    <property type="term" value="F:sequence-specific DNA binding"/>
    <property type="evidence" value="ECO:0007669"/>
    <property type="project" value="InterPro"/>
</dbReference>
<evidence type="ECO:0000256" key="4">
    <source>
        <dbReference type="SAM" id="MobiDB-lite"/>
    </source>
</evidence>
<evidence type="ECO:0000259" key="5">
    <source>
        <dbReference type="PROSITE" id="PS01124"/>
    </source>
</evidence>
<reference evidence="6 7" key="2">
    <citation type="submission" date="2019-02" db="EMBL/GenBank/DDBJ databases">
        <title>'Lichenibacterium ramalinii' gen. nov. sp. nov., 'Lichenibacterium minor' gen. nov. sp. nov.</title>
        <authorList>
            <person name="Pankratov T."/>
        </authorList>
    </citation>
    <scope>NUCLEOTIDE SEQUENCE [LARGE SCALE GENOMIC DNA]</scope>
    <source>
        <strain evidence="6 7">RmlP001</strain>
    </source>
</reference>
<dbReference type="OrthoDB" id="9802263at2"/>
<keyword evidence="7" id="KW-1185">Reference proteome</keyword>
<dbReference type="SUPFAM" id="SSF46689">
    <property type="entry name" value="Homeodomain-like"/>
    <property type="match status" value="1"/>
</dbReference>